<dbReference type="Gene3D" id="2.60.40.10">
    <property type="entry name" value="Immunoglobulins"/>
    <property type="match status" value="2"/>
</dbReference>
<dbReference type="Pfam" id="PF17957">
    <property type="entry name" value="Big_7"/>
    <property type="match status" value="2"/>
</dbReference>
<dbReference type="SUPFAM" id="SSF89260">
    <property type="entry name" value="Collagen-binding domain"/>
    <property type="match status" value="1"/>
</dbReference>
<keyword evidence="1" id="KW-1133">Transmembrane helix</keyword>
<accession>A0ABY6HWL7</accession>
<gene>
    <name evidence="3" type="ORF">NEF87_004203</name>
</gene>
<keyword evidence="1" id="KW-0472">Membrane</keyword>
<evidence type="ECO:0000313" key="4">
    <source>
        <dbReference type="Proteomes" id="UP001208689"/>
    </source>
</evidence>
<sequence length="904" mass="99443">MIKNVKIVRIILLVFIGSIIATIPTALSPESNIVNSDIVEYKEIDYGTELRSLNMDNILLSNPSLMPSSSSEDEMIPLSSAASVGDILNWYTIDSTSSSQLVTASFKLRAIGSHTEVWVQQDLSYPDSRPTPVITDTQLNYLLSEFENTIYPIDTEYFGDPDFHDGTGSYYNADGRDVVLVSNIRDDMYYDDTYPYYIAGFYWSYFESTYDRNIISIDCRNFDDKVGTVAHEYQHLIHDDYNTNDDTFMNEGCSMYAELLCGYEVPAGYTTAFFTTPDNSLTDWKDQGDLNSIADYGCVFLWTTYLADHFGGADLISYFVQNGVAGVNGINQALSHFGYSETFDEIFRDWTIANYLLTDAIGGGKYNYDSITIEEELRVYNVASQTITDKTGSSFGETITYNDDGTGIYEISSYGSDYIELTGVASNLNQYFTFDGDNIAGSDGFYLTLVSLESGVPTGIEFVSLDSSYETTLSPFALSAMTDGDVAMIVSTTSGLSDYKFSIYQEVDNPPTVDITSPANGATVGDIVLISAEATDGEGIDYVRYQIDGGSWIVDNTAPYQWSWDTTGLVDGQSYTINVQAFDTDGNTAEDSITVVVDNREIYHTEVEYTGAVAGYEVDYYPIQAQPGAMTVSVSWSASNDIDCYICTAEDYSNYLARGYTTNNPESCSYTITSAGTYYVAVRMYTSSASSTAYTLTVGYYTGSIEDQTPSVSITGPTDGETVTGDVIITADATDDIGIDYVQYQINGGSWITDTSAPFQWAWDTTGLVDGQTYTIVVRAYDTAGQYAEDSISVIVDNEISVIHVTEEFSGSVSARQVLYFAITAEPGLVEVSASWGNSYDIDVYICQSQSYTSYLARGYTTNNPETCSYDLQSAGTYYIAVRMYSSSAPSTTFALTVSYYKLA</sequence>
<evidence type="ECO:0000313" key="3">
    <source>
        <dbReference type="EMBL" id="UYP47918.1"/>
    </source>
</evidence>
<dbReference type="Pfam" id="PF04151">
    <property type="entry name" value="PPC"/>
    <property type="match status" value="2"/>
</dbReference>
<organism evidence="3 4">
    <name type="scientific">Candidatus Lokiarchaeum ossiferum</name>
    <dbReference type="NCBI Taxonomy" id="2951803"/>
    <lineage>
        <taxon>Archaea</taxon>
        <taxon>Promethearchaeati</taxon>
        <taxon>Promethearchaeota</taxon>
        <taxon>Promethearchaeia</taxon>
        <taxon>Promethearchaeales</taxon>
        <taxon>Promethearchaeaceae</taxon>
        <taxon>Candidatus Lokiarchaeum</taxon>
    </lineage>
</organism>
<feature type="domain" description="Peptidase C-terminal archaeal/bacterial" evidence="2">
    <location>
        <begin position="818"/>
        <end position="883"/>
    </location>
</feature>
<dbReference type="EMBL" id="CP104013">
    <property type="protein sequence ID" value="UYP47918.1"/>
    <property type="molecule type" value="Genomic_DNA"/>
</dbReference>
<feature type="transmembrane region" description="Helical" evidence="1">
    <location>
        <begin position="7"/>
        <end position="27"/>
    </location>
</feature>
<dbReference type="Gene3D" id="2.60.120.380">
    <property type="match status" value="2"/>
</dbReference>
<proteinExistence type="predicted"/>
<keyword evidence="1" id="KW-0812">Transmembrane</keyword>
<dbReference type="InterPro" id="IPR013783">
    <property type="entry name" value="Ig-like_fold"/>
</dbReference>
<evidence type="ECO:0000259" key="2">
    <source>
        <dbReference type="Pfam" id="PF04151"/>
    </source>
</evidence>
<keyword evidence="4" id="KW-1185">Reference proteome</keyword>
<evidence type="ECO:0000256" key="1">
    <source>
        <dbReference type="SAM" id="Phobius"/>
    </source>
</evidence>
<dbReference type="InterPro" id="IPR007280">
    <property type="entry name" value="Peptidase_C_arc/bac"/>
</dbReference>
<feature type="domain" description="Peptidase C-terminal archaeal/bacterial" evidence="2">
    <location>
        <begin position="617"/>
        <end position="683"/>
    </location>
</feature>
<protein>
    <recommendedName>
        <fullName evidence="2">Peptidase C-terminal archaeal/bacterial domain-containing protein</fullName>
    </recommendedName>
</protein>
<name>A0ABY6HWL7_9ARCH</name>
<dbReference type="Proteomes" id="UP001208689">
    <property type="component" value="Chromosome"/>
</dbReference>
<reference evidence="3" key="1">
    <citation type="submission" date="2022-09" db="EMBL/GenBank/DDBJ databases">
        <title>Actin cytoskeleton and complex cell architecture in an #Asgard archaeon.</title>
        <authorList>
            <person name="Ponce Toledo R.I."/>
            <person name="Schleper C."/>
            <person name="Rodrigues Oliveira T."/>
            <person name="Wollweber F."/>
            <person name="Xu J."/>
            <person name="Rittmann S."/>
            <person name="Klingl A."/>
            <person name="Pilhofer M."/>
        </authorList>
    </citation>
    <scope>NUCLEOTIDE SEQUENCE</scope>
    <source>
        <strain evidence="3">B-35</strain>
    </source>
</reference>